<sequence>VARMRLGLSARSISEEGSDVFLEGPVDWELNRLQRQCKVMERERRVYRKEVNQRISKQLEEIRQLEAFRAKLQMQISVAQSQVKRPRDTKRLEDMERLLKCRAQVQVEAEALQEQNRALDKQVGSPSRLSSHQTL</sequence>
<dbReference type="InterPro" id="IPR051876">
    <property type="entry name" value="ODA-DC/CCD"/>
</dbReference>
<reference evidence="2 3" key="1">
    <citation type="submission" date="2018-10" db="EMBL/GenBank/DDBJ databases">
        <title>Improved assembly of the deer mouse Peromyscus maniculatus genome.</title>
        <authorList>
            <person name="Lassance J.-M."/>
            <person name="Hoekstra H.E."/>
        </authorList>
    </citation>
    <scope>NUCLEOTIDE SEQUENCE [LARGE SCALE GENOMIC DNA]</scope>
</reference>
<dbReference type="GO" id="GO:0003341">
    <property type="term" value="P:cilium movement"/>
    <property type="evidence" value="ECO:0007669"/>
    <property type="project" value="TreeGrafter"/>
</dbReference>
<dbReference type="GO" id="GO:0036158">
    <property type="term" value="P:outer dynein arm assembly"/>
    <property type="evidence" value="ECO:0007669"/>
    <property type="project" value="TreeGrafter"/>
</dbReference>
<evidence type="ECO:0000313" key="2">
    <source>
        <dbReference type="Ensembl" id="ENSPEMP00000036154.1"/>
    </source>
</evidence>
<keyword evidence="3" id="KW-1185">Reference proteome</keyword>
<protein>
    <submittedName>
        <fullName evidence="2">Uncharacterized protein</fullName>
    </submittedName>
</protein>
<organism evidence="2 3">
    <name type="scientific">Peromyscus maniculatus bairdii</name>
    <name type="common">Prairie deer mouse</name>
    <dbReference type="NCBI Taxonomy" id="230844"/>
    <lineage>
        <taxon>Eukaryota</taxon>
        <taxon>Metazoa</taxon>
        <taxon>Chordata</taxon>
        <taxon>Craniata</taxon>
        <taxon>Vertebrata</taxon>
        <taxon>Euteleostomi</taxon>
        <taxon>Mammalia</taxon>
        <taxon>Eutheria</taxon>
        <taxon>Euarchontoglires</taxon>
        <taxon>Glires</taxon>
        <taxon>Rodentia</taxon>
        <taxon>Myomorpha</taxon>
        <taxon>Muroidea</taxon>
        <taxon>Cricetidae</taxon>
        <taxon>Neotominae</taxon>
        <taxon>Peromyscus</taxon>
    </lineage>
</organism>
<evidence type="ECO:0000313" key="3">
    <source>
        <dbReference type="Proteomes" id="UP000694547"/>
    </source>
</evidence>
<dbReference type="PANTHER" id="PTHR21694">
    <property type="entry name" value="COILED-COIL DOMAIN-CONTAINING PROTEIN 63"/>
    <property type="match status" value="1"/>
</dbReference>
<reference evidence="2" key="2">
    <citation type="submission" date="2025-08" db="UniProtKB">
        <authorList>
            <consortium name="Ensembl"/>
        </authorList>
    </citation>
    <scope>IDENTIFICATION</scope>
</reference>
<dbReference type="Proteomes" id="UP000694547">
    <property type="component" value="Chromosome 1"/>
</dbReference>
<dbReference type="GO" id="GO:0005930">
    <property type="term" value="C:axoneme"/>
    <property type="evidence" value="ECO:0007669"/>
    <property type="project" value="TreeGrafter"/>
</dbReference>
<proteinExistence type="predicted"/>
<reference evidence="2" key="3">
    <citation type="submission" date="2025-09" db="UniProtKB">
        <authorList>
            <consortium name="Ensembl"/>
        </authorList>
    </citation>
    <scope>IDENTIFICATION</scope>
</reference>
<keyword evidence="1" id="KW-0175">Coiled coil</keyword>
<accession>A0A8C8W5T0</accession>
<feature type="coiled-coil region" evidence="1">
    <location>
        <begin position="30"/>
        <end position="122"/>
    </location>
</feature>
<dbReference type="Ensembl" id="ENSPEMT00000041736.1">
    <property type="protein sequence ID" value="ENSPEMP00000036154.1"/>
    <property type="gene ID" value="ENSPEMG00000014876.2"/>
</dbReference>
<dbReference type="AlphaFoldDB" id="A0A8C8W5T0"/>
<evidence type="ECO:0000256" key="1">
    <source>
        <dbReference type="SAM" id="Coils"/>
    </source>
</evidence>
<dbReference type="PANTHER" id="PTHR21694:SF35">
    <property type="entry name" value="OUTER DYNEIN ARM-DOCKING COMPLEX SUBUNIT 1"/>
    <property type="match status" value="1"/>
</dbReference>
<dbReference type="GeneTree" id="ENSGT00950000183364"/>
<name>A0A8C8W5T0_PERMB</name>